<reference evidence="2" key="1">
    <citation type="submission" date="2023-08" db="EMBL/GenBank/DDBJ databases">
        <authorList>
            <person name="Chen Y."/>
            <person name="Shah S."/>
            <person name="Dougan E. K."/>
            <person name="Thang M."/>
            <person name="Chan C."/>
        </authorList>
    </citation>
    <scope>NUCLEOTIDE SEQUENCE</scope>
</reference>
<dbReference type="Proteomes" id="UP001178507">
    <property type="component" value="Unassembled WGS sequence"/>
</dbReference>
<feature type="transmembrane region" description="Helical" evidence="1">
    <location>
        <begin position="464"/>
        <end position="491"/>
    </location>
</feature>
<feature type="transmembrane region" description="Helical" evidence="1">
    <location>
        <begin position="311"/>
        <end position="332"/>
    </location>
</feature>
<name>A0AA36MFU5_9DINO</name>
<feature type="transmembrane region" description="Helical" evidence="1">
    <location>
        <begin position="64"/>
        <end position="83"/>
    </location>
</feature>
<feature type="transmembrane region" description="Helical" evidence="1">
    <location>
        <begin position="426"/>
        <end position="444"/>
    </location>
</feature>
<feature type="transmembrane region" description="Helical" evidence="1">
    <location>
        <begin position="148"/>
        <end position="171"/>
    </location>
</feature>
<evidence type="ECO:0000313" key="3">
    <source>
        <dbReference type="Proteomes" id="UP001178507"/>
    </source>
</evidence>
<keyword evidence="3" id="KW-1185">Reference proteome</keyword>
<feature type="transmembrane region" description="Helical" evidence="1">
    <location>
        <begin position="698"/>
        <end position="720"/>
    </location>
</feature>
<feature type="transmembrane region" description="Helical" evidence="1">
    <location>
        <begin position="564"/>
        <end position="584"/>
    </location>
</feature>
<accession>A0AA36MFU5</accession>
<evidence type="ECO:0000313" key="2">
    <source>
        <dbReference type="EMBL" id="CAJ1370259.1"/>
    </source>
</evidence>
<dbReference type="EMBL" id="CAUJNA010000005">
    <property type="protein sequence ID" value="CAJ1370259.1"/>
    <property type="molecule type" value="Genomic_DNA"/>
</dbReference>
<feature type="transmembrane region" description="Helical" evidence="1">
    <location>
        <begin position="596"/>
        <end position="613"/>
    </location>
</feature>
<feature type="transmembrane region" description="Helical" evidence="1">
    <location>
        <begin position="503"/>
        <end position="524"/>
    </location>
</feature>
<keyword evidence="1" id="KW-0812">Transmembrane</keyword>
<dbReference type="AlphaFoldDB" id="A0AA36MFU5"/>
<gene>
    <name evidence="2" type="ORF">EVOR1521_LOCUS872</name>
</gene>
<keyword evidence="1" id="KW-0472">Membrane</keyword>
<feature type="transmembrane region" description="Helical" evidence="1">
    <location>
        <begin position="619"/>
        <end position="643"/>
    </location>
</feature>
<feature type="transmembrane region" description="Helical" evidence="1">
    <location>
        <begin position="90"/>
        <end position="110"/>
    </location>
</feature>
<organism evidence="2 3">
    <name type="scientific">Effrenium voratum</name>
    <dbReference type="NCBI Taxonomy" id="2562239"/>
    <lineage>
        <taxon>Eukaryota</taxon>
        <taxon>Sar</taxon>
        <taxon>Alveolata</taxon>
        <taxon>Dinophyceae</taxon>
        <taxon>Suessiales</taxon>
        <taxon>Symbiodiniaceae</taxon>
        <taxon>Effrenium</taxon>
    </lineage>
</organism>
<proteinExistence type="predicted"/>
<feature type="transmembrane region" description="Helical" evidence="1">
    <location>
        <begin position="755"/>
        <end position="773"/>
    </location>
</feature>
<feature type="transmembrane region" description="Helical" evidence="1">
    <location>
        <begin position="21"/>
        <end position="44"/>
    </location>
</feature>
<keyword evidence="1" id="KW-1133">Transmembrane helix</keyword>
<comment type="caution">
    <text evidence="2">The sequence shown here is derived from an EMBL/GenBank/DDBJ whole genome shotgun (WGS) entry which is preliminary data.</text>
</comment>
<protein>
    <submittedName>
        <fullName evidence="2">Uncharacterized protein</fullName>
    </submittedName>
</protein>
<feature type="transmembrane region" description="Helical" evidence="1">
    <location>
        <begin position="237"/>
        <end position="257"/>
    </location>
</feature>
<evidence type="ECO:0000256" key="1">
    <source>
        <dbReference type="SAM" id="Phobius"/>
    </source>
</evidence>
<sequence>MFEAVWPKSAMSRTEFQDETPSWRVVVSALLCIVLPEALAMALFSSMGFVVTVAELATKENMDMAGNGLAALCAVMAAFAFVIDVHRRGPLVQVMIGILLAGFCLAASSLKCISYPWLSGLVCFALAIVMVALLRARCFKVGTMTGQHFFNGIATSFILSALIVIAAWAAWQVMEERSWRESTRTWLAEQNLAVYKSLEVNYTAECNESLINTSSTAEAAAVSLACKKAETVWFLQWASPCALAICNVIVAGFSWVFGQAAASMKREDCEDASEHEAKHVKKVLKTSFALVVLMLGIMYSAQYVSGANVTVSSGLLALGAASAAAIVGFMLLEFGRDRLQAVSQRDALAQILSGILKSDWVKAVAVACLNVCIPVMALLDMIREKIRRCTKHPPPSKGKFTTEGQCIVNDMRAWNWCSIFFKVNRLGMLGVSLLLGMKFTYVFFSWLNEILSAANLSFPVLSLMILGVGLSMFLCPIVPGSAVYLFAGVVLGAQSQNSVGFEVGVVAAAVVSSVAKMIACLLQYSMGFAMGKSVKVQQFVGVDKVPIRAMEQILKQNGMKSDKVAILVAGPDWPTSVLCGILGLRIPPMLIGTSPVILVSVVPQVLVGALLTYESGSTGLMSIVSSSVTLAAAVVQALAMFYFTYRIMRVVDQCGDELKRFRPEHAAVAELTKRELAFVESLRKVSDWNAMSLIKRSMVMLSSGCIMLCSFLLTADYSMADKFALRSFSLTNSIGASFEAGGLDGNVLNIVMQPIGWIALGLFFGGTAIDVLVTKMLARDARHDILPHQQRVQVAPCSIGNPEASFLPRGGRRSQDTE</sequence>
<feature type="transmembrane region" description="Helical" evidence="1">
    <location>
        <begin position="288"/>
        <end position="305"/>
    </location>
</feature>
<feature type="transmembrane region" description="Helical" evidence="1">
    <location>
        <begin position="116"/>
        <end position="136"/>
    </location>
</feature>